<evidence type="ECO:0000313" key="3">
    <source>
        <dbReference type="Proteomes" id="UP000594454"/>
    </source>
</evidence>
<dbReference type="AlphaFoldDB" id="A0A7R8UN21"/>
<name>A0A7R8UN21_HERIL</name>
<dbReference type="Proteomes" id="UP000594454">
    <property type="component" value="Chromosome 2"/>
</dbReference>
<feature type="region of interest" description="Disordered" evidence="1">
    <location>
        <begin position="1"/>
        <end position="24"/>
    </location>
</feature>
<evidence type="ECO:0000313" key="2">
    <source>
        <dbReference type="EMBL" id="CAD7083529.1"/>
    </source>
</evidence>
<accession>A0A7R8UN21</accession>
<protein>
    <submittedName>
        <fullName evidence="2">Uncharacterized protein</fullName>
    </submittedName>
</protein>
<organism evidence="2 3">
    <name type="scientific">Hermetia illucens</name>
    <name type="common">Black soldier fly</name>
    <dbReference type="NCBI Taxonomy" id="343691"/>
    <lineage>
        <taxon>Eukaryota</taxon>
        <taxon>Metazoa</taxon>
        <taxon>Ecdysozoa</taxon>
        <taxon>Arthropoda</taxon>
        <taxon>Hexapoda</taxon>
        <taxon>Insecta</taxon>
        <taxon>Pterygota</taxon>
        <taxon>Neoptera</taxon>
        <taxon>Endopterygota</taxon>
        <taxon>Diptera</taxon>
        <taxon>Brachycera</taxon>
        <taxon>Stratiomyomorpha</taxon>
        <taxon>Stratiomyidae</taxon>
        <taxon>Hermetiinae</taxon>
        <taxon>Hermetia</taxon>
    </lineage>
</organism>
<sequence length="85" mass="9437">MAKTEQVTDCSPIPQEAKDALQVRQNPEVGRIPTALPPEEVVLLGTILHELLPLNFELNSKGTVEKAKALPQEYSWEIFGKIPTE</sequence>
<gene>
    <name evidence="2" type="ORF">HERILL_LOCUS6484</name>
</gene>
<keyword evidence="3" id="KW-1185">Reference proteome</keyword>
<dbReference type="EMBL" id="LR899010">
    <property type="protein sequence ID" value="CAD7083529.1"/>
    <property type="molecule type" value="Genomic_DNA"/>
</dbReference>
<proteinExistence type="predicted"/>
<evidence type="ECO:0000256" key="1">
    <source>
        <dbReference type="SAM" id="MobiDB-lite"/>
    </source>
</evidence>
<dbReference type="InParanoid" id="A0A7R8UN21"/>
<reference evidence="2 3" key="1">
    <citation type="submission" date="2020-11" db="EMBL/GenBank/DDBJ databases">
        <authorList>
            <person name="Wallbank WR R."/>
            <person name="Pardo Diaz C."/>
            <person name="Kozak K."/>
            <person name="Martin S."/>
            <person name="Jiggins C."/>
            <person name="Moest M."/>
            <person name="Warren A I."/>
            <person name="Generalovic N T."/>
            <person name="Byers J.R.P. K."/>
            <person name="Montejo-Kovacevich G."/>
            <person name="Yen C E."/>
        </authorList>
    </citation>
    <scope>NUCLEOTIDE SEQUENCE [LARGE SCALE GENOMIC DNA]</scope>
</reference>